<protein>
    <submittedName>
        <fullName evidence="2">SnoaL-like domain-containing protein</fullName>
    </submittedName>
</protein>
<dbReference type="InterPro" id="IPR037401">
    <property type="entry name" value="SnoaL-like"/>
</dbReference>
<gene>
    <name evidence="2" type="ORF">HGA07_14210</name>
</gene>
<sequence>MADHPARAAGLASQRAVRDKDRDTWLDLFASDAVVEDPIGRSPYDPVGDGHRGRNAIAAFWDLAIAGSDIDFRMRDSYACGAEVAFVGTITSARPGRTVEVDGVFTYRVDADGRIRALRAYWELDRARRHPTAPGNAGS</sequence>
<dbReference type="RefSeq" id="WP_040721141.1">
    <property type="nucleotide sequence ID" value="NZ_CAWPHS010000004.1"/>
</dbReference>
<dbReference type="EMBL" id="JAAXPE010000012">
    <property type="protein sequence ID" value="NKY86784.1"/>
    <property type="molecule type" value="Genomic_DNA"/>
</dbReference>
<dbReference type="Proteomes" id="UP000523447">
    <property type="component" value="Unassembled WGS sequence"/>
</dbReference>
<dbReference type="InterPro" id="IPR032710">
    <property type="entry name" value="NTF2-like_dom_sf"/>
</dbReference>
<dbReference type="Pfam" id="PF12680">
    <property type="entry name" value="SnoaL_2"/>
    <property type="match status" value="1"/>
</dbReference>
<dbReference type="SUPFAM" id="SSF54427">
    <property type="entry name" value="NTF2-like"/>
    <property type="match status" value="1"/>
</dbReference>
<evidence type="ECO:0000313" key="3">
    <source>
        <dbReference type="Proteomes" id="UP000523447"/>
    </source>
</evidence>
<name>A0A7X6LY31_9NOCA</name>
<feature type="domain" description="SnoaL-like" evidence="1">
    <location>
        <begin position="15"/>
        <end position="116"/>
    </location>
</feature>
<comment type="caution">
    <text evidence="2">The sequence shown here is derived from an EMBL/GenBank/DDBJ whole genome shotgun (WGS) entry which is preliminary data.</text>
</comment>
<evidence type="ECO:0000259" key="1">
    <source>
        <dbReference type="Pfam" id="PF12680"/>
    </source>
</evidence>
<dbReference type="Gene3D" id="3.10.450.50">
    <property type="match status" value="1"/>
</dbReference>
<evidence type="ECO:0000313" key="2">
    <source>
        <dbReference type="EMBL" id="NKY86784.1"/>
    </source>
</evidence>
<organism evidence="2 3">
    <name type="scientific">Nocardia veterana</name>
    <dbReference type="NCBI Taxonomy" id="132249"/>
    <lineage>
        <taxon>Bacteria</taxon>
        <taxon>Bacillati</taxon>
        <taxon>Actinomycetota</taxon>
        <taxon>Actinomycetes</taxon>
        <taxon>Mycobacteriales</taxon>
        <taxon>Nocardiaceae</taxon>
        <taxon>Nocardia</taxon>
    </lineage>
</organism>
<keyword evidence="3" id="KW-1185">Reference proteome</keyword>
<dbReference type="AlphaFoldDB" id="A0A7X6LY31"/>
<accession>A0A7X6LY31</accession>
<reference evidence="2 3" key="1">
    <citation type="submission" date="2020-04" db="EMBL/GenBank/DDBJ databases">
        <title>MicrobeNet Type strains.</title>
        <authorList>
            <person name="Nicholson A.C."/>
        </authorList>
    </citation>
    <scope>NUCLEOTIDE SEQUENCE [LARGE SCALE GENOMIC DNA]</scope>
    <source>
        <strain evidence="2 3">DSM 44445</strain>
    </source>
</reference>
<proteinExistence type="predicted"/>